<dbReference type="InterPro" id="IPR027417">
    <property type="entry name" value="P-loop_NTPase"/>
</dbReference>
<keyword evidence="7" id="KW-1185">Reference proteome</keyword>
<dbReference type="PANTHER" id="PTHR46743">
    <property type="entry name" value="TEICHOIC ACIDS EXPORT ATP-BINDING PROTEIN TAGH"/>
    <property type="match status" value="1"/>
</dbReference>
<dbReference type="InterPro" id="IPR003593">
    <property type="entry name" value="AAA+_ATPase"/>
</dbReference>
<organism evidence="6 7">
    <name type="scientific">Glycocaulis albus</name>
    <dbReference type="NCBI Taxonomy" id="1382801"/>
    <lineage>
        <taxon>Bacteria</taxon>
        <taxon>Pseudomonadati</taxon>
        <taxon>Pseudomonadota</taxon>
        <taxon>Alphaproteobacteria</taxon>
        <taxon>Maricaulales</taxon>
        <taxon>Maricaulaceae</taxon>
        <taxon>Glycocaulis</taxon>
    </lineage>
</organism>
<comment type="similarity">
    <text evidence="1">Belongs to the ABC transporter superfamily.</text>
</comment>
<feature type="domain" description="ABC transporter" evidence="5">
    <location>
        <begin position="6"/>
        <end position="246"/>
    </location>
</feature>
<comment type="caution">
    <text evidence="6">The sequence shown here is derived from an EMBL/GenBank/DDBJ whole genome shotgun (WGS) entry which is preliminary data.</text>
</comment>
<evidence type="ECO:0000256" key="2">
    <source>
        <dbReference type="ARBA" id="ARBA00022448"/>
    </source>
</evidence>
<dbReference type="EMBL" id="BMFS01000018">
    <property type="protein sequence ID" value="GGH08737.1"/>
    <property type="molecule type" value="Genomic_DNA"/>
</dbReference>
<dbReference type="PROSITE" id="PS00211">
    <property type="entry name" value="ABC_TRANSPORTER_1"/>
    <property type="match status" value="1"/>
</dbReference>
<keyword evidence="3" id="KW-0547">Nucleotide-binding</keyword>
<evidence type="ECO:0000313" key="7">
    <source>
        <dbReference type="Proteomes" id="UP000648722"/>
    </source>
</evidence>
<protein>
    <submittedName>
        <fullName evidence="6">ABC transporter ATP-binding protein</fullName>
    </submittedName>
</protein>
<dbReference type="Gene3D" id="3.40.50.300">
    <property type="entry name" value="P-loop containing nucleotide triphosphate hydrolases"/>
    <property type="match status" value="1"/>
</dbReference>
<evidence type="ECO:0000313" key="6">
    <source>
        <dbReference type="EMBL" id="GGH08737.1"/>
    </source>
</evidence>
<accession>A0ABQ1Y0Y8</accession>
<name>A0ABQ1Y0Y8_9PROT</name>
<keyword evidence="4 6" id="KW-0067">ATP-binding</keyword>
<dbReference type="PANTHER" id="PTHR46743:SF2">
    <property type="entry name" value="TEICHOIC ACIDS EXPORT ATP-BINDING PROTEIN TAGH"/>
    <property type="match status" value="1"/>
</dbReference>
<evidence type="ECO:0000259" key="5">
    <source>
        <dbReference type="PROSITE" id="PS50893"/>
    </source>
</evidence>
<gene>
    <name evidence="6" type="ORF">GCM10007420_26930</name>
</gene>
<dbReference type="CDD" id="cd03220">
    <property type="entry name" value="ABC_KpsT_Wzt"/>
    <property type="match status" value="1"/>
</dbReference>
<dbReference type="GO" id="GO:0005524">
    <property type="term" value="F:ATP binding"/>
    <property type="evidence" value="ECO:0007669"/>
    <property type="project" value="UniProtKB-KW"/>
</dbReference>
<evidence type="ECO:0000256" key="3">
    <source>
        <dbReference type="ARBA" id="ARBA00022741"/>
    </source>
</evidence>
<dbReference type="Proteomes" id="UP000648722">
    <property type="component" value="Unassembled WGS sequence"/>
</dbReference>
<keyword evidence="2" id="KW-0813">Transport</keyword>
<dbReference type="InterPro" id="IPR015860">
    <property type="entry name" value="ABC_transpr_TagH-like"/>
</dbReference>
<proteinExistence type="inferred from homology"/>
<sequence length="247" mass="26108">MTVAEIRVNNVTVRFPVRSTVSTGAANAVGGKLVSGPAGRYVEALSDINLRLSDGDRAGVIGLNGSGKSTFLQVVAGILEPDLGDVEICGAVSTLFTSSVGLSLERNALDNIRDAGYLLGLSSQEIAKATPEIIEFAEIGDFAQLPMRSYSAGMRARVGFGIATTPRADILVIDEVLGAGDPKFYKRAFSRLEALLSDAGILVLATHSGAILRQFCNRLLWFEKGQVRMDGNVEAVLDAYNAAIDAD</sequence>
<dbReference type="SMART" id="SM00382">
    <property type="entry name" value="AAA"/>
    <property type="match status" value="1"/>
</dbReference>
<reference evidence="7" key="1">
    <citation type="journal article" date="2019" name="Int. J. Syst. Evol. Microbiol.">
        <title>The Global Catalogue of Microorganisms (GCM) 10K type strain sequencing project: providing services to taxonomists for standard genome sequencing and annotation.</title>
        <authorList>
            <consortium name="The Broad Institute Genomics Platform"/>
            <consortium name="The Broad Institute Genome Sequencing Center for Infectious Disease"/>
            <person name="Wu L."/>
            <person name="Ma J."/>
        </authorList>
    </citation>
    <scope>NUCLEOTIDE SEQUENCE [LARGE SCALE GENOMIC DNA]</scope>
    <source>
        <strain evidence="7">CGMCC 1.12766</strain>
    </source>
</reference>
<dbReference type="InterPro" id="IPR017871">
    <property type="entry name" value="ABC_transporter-like_CS"/>
</dbReference>
<dbReference type="Pfam" id="PF00005">
    <property type="entry name" value="ABC_tran"/>
    <property type="match status" value="1"/>
</dbReference>
<dbReference type="InterPro" id="IPR050683">
    <property type="entry name" value="Bact_Polysacc_Export_ATP-bd"/>
</dbReference>
<dbReference type="PROSITE" id="PS50893">
    <property type="entry name" value="ABC_TRANSPORTER_2"/>
    <property type="match status" value="1"/>
</dbReference>
<evidence type="ECO:0000256" key="4">
    <source>
        <dbReference type="ARBA" id="ARBA00022840"/>
    </source>
</evidence>
<evidence type="ECO:0000256" key="1">
    <source>
        <dbReference type="ARBA" id="ARBA00005417"/>
    </source>
</evidence>
<dbReference type="SUPFAM" id="SSF52540">
    <property type="entry name" value="P-loop containing nucleoside triphosphate hydrolases"/>
    <property type="match status" value="1"/>
</dbReference>
<dbReference type="InterPro" id="IPR003439">
    <property type="entry name" value="ABC_transporter-like_ATP-bd"/>
</dbReference>